<protein>
    <recommendedName>
        <fullName evidence="4">Phosphoadenosine phosphosulphate reductase domain-containing protein</fullName>
    </recommendedName>
</protein>
<dbReference type="SUPFAM" id="SSF52402">
    <property type="entry name" value="Adenine nucleotide alpha hydrolases-like"/>
    <property type="match status" value="1"/>
</dbReference>
<accession>A0ABW6MEG3</accession>
<evidence type="ECO:0000256" key="1">
    <source>
        <dbReference type="SAM" id="MobiDB-lite"/>
    </source>
</evidence>
<organism evidence="2 3">
    <name type="scientific">Streptomyces hokutonensis</name>
    <dbReference type="NCBI Taxonomy" id="1306990"/>
    <lineage>
        <taxon>Bacteria</taxon>
        <taxon>Bacillati</taxon>
        <taxon>Actinomycetota</taxon>
        <taxon>Actinomycetes</taxon>
        <taxon>Kitasatosporales</taxon>
        <taxon>Streptomycetaceae</taxon>
        <taxon>Streptomyces</taxon>
    </lineage>
</organism>
<evidence type="ECO:0000313" key="2">
    <source>
        <dbReference type="EMBL" id="MFE9604532.1"/>
    </source>
</evidence>
<proteinExistence type="predicted"/>
<keyword evidence="3" id="KW-1185">Reference proteome</keyword>
<feature type="compositionally biased region" description="Low complexity" evidence="1">
    <location>
        <begin position="145"/>
        <end position="160"/>
    </location>
</feature>
<dbReference type="Gene3D" id="3.40.50.620">
    <property type="entry name" value="HUPs"/>
    <property type="match status" value="1"/>
</dbReference>
<comment type="caution">
    <text evidence="2">The sequence shown here is derived from an EMBL/GenBank/DDBJ whole genome shotgun (WGS) entry which is preliminary data.</text>
</comment>
<evidence type="ECO:0008006" key="4">
    <source>
        <dbReference type="Google" id="ProtNLM"/>
    </source>
</evidence>
<dbReference type="InterPro" id="IPR014729">
    <property type="entry name" value="Rossmann-like_a/b/a_fold"/>
</dbReference>
<dbReference type="RefSeq" id="WP_388113464.1">
    <property type="nucleotide sequence ID" value="NZ_JBIAHM010000016.1"/>
</dbReference>
<evidence type="ECO:0000313" key="3">
    <source>
        <dbReference type="Proteomes" id="UP001601303"/>
    </source>
</evidence>
<dbReference type="EMBL" id="JBIAHM010000016">
    <property type="protein sequence ID" value="MFE9604532.1"/>
    <property type="molecule type" value="Genomic_DNA"/>
</dbReference>
<reference evidence="2 3" key="1">
    <citation type="submission" date="2024-10" db="EMBL/GenBank/DDBJ databases">
        <title>The Natural Products Discovery Center: Release of the First 8490 Sequenced Strains for Exploring Actinobacteria Biosynthetic Diversity.</title>
        <authorList>
            <person name="Kalkreuter E."/>
            <person name="Kautsar S.A."/>
            <person name="Yang D."/>
            <person name="Bader C.D."/>
            <person name="Teijaro C.N."/>
            <person name="Fluegel L."/>
            <person name="Davis C.M."/>
            <person name="Simpson J.R."/>
            <person name="Lauterbach L."/>
            <person name="Steele A.D."/>
            <person name="Gui C."/>
            <person name="Meng S."/>
            <person name="Li G."/>
            <person name="Viehrig K."/>
            <person name="Ye F."/>
            <person name="Su P."/>
            <person name="Kiefer A.F."/>
            <person name="Nichols A."/>
            <person name="Cepeda A.J."/>
            <person name="Yan W."/>
            <person name="Fan B."/>
            <person name="Jiang Y."/>
            <person name="Adhikari A."/>
            <person name="Zheng C.-J."/>
            <person name="Schuster L."/>
            <person name="Cowan T.M."/>
            <person name="Smanski M.J."/>
            <person name="Chevrette M.G."/>
            <person name="De Carvalho L.P.S."/>
            <person name="Shen B."/>
        </authorList>
    </citation>
    <scope>NUCLEOTIDE SEQUENCE [LARGE SCALE GENOMIC DNA]</scope>
    <source>
        <strain evidence="2 3">NPDC006488</strain>
    </source>
</reference>
<sequence length="497" mass="54666">MLVMPGHVGTIYAATNAVYAGRATACTVKLLPDGTVFHARTAQKIRRREQGYEYATAQLVALGAPRPRPGCDPAPWLRDALAAAGARNIRHRGAHRFVFRLGRTRRQREEIELGLPARQPYPKHPTLSRLPPGLLRHRPPPRTPPTAARLNGVDMPSHPTSTPPTTPDLAAYDLLAPQLSGGKDSAVMMAVFMEAARAAGVADRVISYHSSLGVLEWPSVVFHGIRYPGVSELAALQSAAFGVPNDRHREVTRTMPGPDGTRIPHSLLTEIAAYGRFPRMGSPYCRKSAKESVVSSAWTPTVSTLRRELARPVRILKVMGLRSDEGPDRKKRPAFRTVQANGARAVDEWLPVKDWPTAAVKEWHADAPVPYSWTYDSVPGAGDWGGTSRCSCSLCVFASRRDVLLSIGRRPRLADLYAEVEQVRGDSFRADWRITDLIRHAEQCEAPDPGVVCPDDGPEFTVLQDQVRAALEKEPRKEPDPARRRGRAMCEGCTVHS</sequence>
<gene>
    <name evidence="2" type="ORF">ACFYNQ_39065</name>
</gene>
<dbReference type="Proteomes" id="UP001601303">
    <property type="component" value="Unassembled WGS sequence"/>
</dbReference>
<feature type="region of interest" description="Disordered" evidence="1">
    <location>
        <begin position="470"/>
        <end position="497"/>
    </location>
</feature>
<feature type="compositionally biased region" description="Basic and acidic residues" evidence="1">
    <location>
        <begin position="470"/>
        <end position="483"/>
    </location>
</feature>
<name>A0ABW6MEG3_9ACTN</name>
<feature type="region of interest" description="Disordered" evidence="1">
    <location>
        <begin position="117"/>
        <end position="164"/>
    </location>
</feature>